<keyword evidence="1" id="KW-1133">Transmembrane helix</keyword>
<dbReference type="AlphaFoldDB" id="A0A379B6V3"/>
<keyword evidence="1" id="KW-0472">Membrane</keyword>
<sequence length="75" mass="8903">MTSFLKRSLVLFISLYLGLIFCRDIIFTAYAYIRFGEYYWNNFAFMDALRATLPLYIPLTVVDLIYTLAKKQSRK</sequence>
<evidence type="ECO:0008006" key="4">
    <source>
        <dbReference type="Google" id="ProtNLM"/>
    </source>
</evidence>
<accession>A0A379B6V3</accession>
<gene>
    <name evidence="2" type="ORF">NCTC10699_01954</name>
</gene>
<dbReference type="Proteomes" id="UP000254280">
    <property type="component" value="Unassembled WGS sequence"/>
</dbReference>
<name>A0A379B6V3_9PAST</name>
<keyword evidence="1" id="KW-0812">Transmembrane</keyword>
<proteinExistence type="predicted"/>
<dbReference type="EMBL" id="UGSS01000002">
    <property type="protein sequence ID" value="SUB34294.1"/>
    <property type="molecule type" value="Genomic_DNA"/>
</dbReference>
<evidence type="ECO:0000313" key="3">
    <source>
        <dbReference type="Proteomes" id="UP000254280"/>
    </source>
</evidence>
<keyword evidence="3" id="KW-1185">Reference proteome</keyword>
<evidence type="ECO:0000313" key="2">
    <source>
        <dbReference type="EMBL" id="SUB34294.1"/>
    </source>
</evidence>
<feature type="transmembrane region" description="Helical" evidence="1">
    <location>
        <begin position="9"/>
        <end position="33"/>
    </location>
</feature>
<organism evidence="2 3">
    <name type="scientific">[Pasteurella] mairii</name>
    <dbReference type="NCBI Taxonomy" id="757"/>
    <lineage>
        <taxon>Bacteria</taxon>
        <taxon>Pseudomonadati</taxon>
        <taxon>Pseudomonadota</taxon>
        <taxon>Gammaproteobacteria</taxon>
        <taxon>Pasteurellales</taxon>
        <taxon>Pasteurellaceae</taxon>
    </lineage>
</organism>
<reference evidence="2 3" key="1">
    <citation type="submission" date="2018-06" db="EMBL/GenBank/DDBJ databases">
        <authorList>
            <consortium name="Pathogen Informatics"/>
            <person name="Doyle S."/>
        </authorList>
    </citation>
    <scope>NUCLEOTIDE SEQUENCE [LARGE SCALE GENOMIC DNA]</scope>
    <source>
        <strain evidence="2 3">NCTC10699</strain>
    </source>
</reference>
<protein>
    <recommendedName>
        <fullName evidence="4">Transmembrane protein</fullName>
    </recommendedName>
</protein>
<evidence type="ECO:0000256" key="1">
    <source>
        <dbReference type="SAM" id="Phobius"/>
    </source>
</evidence>
<feature type="transmembrane region" description="Helical" evidence="1">
    <location>
        <begin position="53"/>
        <end position="69"/>
    </location>
</feature>